<evidence type="ECO:0000256" key="9">
    <source>
        <dbReference type="ARBA" id="ARBA00022741"/>
    </source>
</evidence>
<dbReference type="InterPro" id="IPR017932">
    <property type="entry name" value="GATase_2_dom"/>
</dbReference>
<keyword evidence="15" id="KW-0626">Porin</keyword>
<evidence type="ECO:0000313" key="24">
    <source>
        <dbReference type="Proteomes" id="UP001303889"/>
    </source>
</evidence>
<proteinExistence type="inferred from homology"/>
<evidence type="ECO:0000256" key="2">
    <source>
        <dbReference type="ARBA" id="ARBA00007780"/>
    </source>
</evidence>
<protein>
    <recommendedName>
        <fullName evidence="21">Mitochondrial outer membrane protein porin</fullName>
        <ecNumber evidence="3">6.3.5.4</ecNumber>
    </recommendedName>
</protein>
<dbReference type="Proteomes" id="UP001303889">
    <property type="component" value="Unassembled WGS sequence"/>
</dbReference>
<dbReference type="InterPro" id="IPR050795">
    <property type="entry name" value="Asn_Synthetase"/>
</dbReference>
<evidence type="ECO:0000256" key="6">
    <source>
        <dbReference type="ARBA" id="ARBA00022598"/>
    </source>
</evidence>
<dbReference type="Gene3D" id="3.40.50.620">
    <property type="entry name" value="HUPs"/>
    <property type="match status" value="1"/>
</dbReference>
<evidence type="ECO:0000256" key="20">
    <source>
        <dbReference type="ARBA" id="ARBA00054641"/>
    </source>
</evidence>
<dbReference type="EMBL" id="MU855427">
    <property type="protein sequence ID" value="KAK3903833.1"/>
    <property type="molecule type" value="Genomic_DNA"/>
</dbReference>
<gene>
    <name evidence="23" type="ORF">C8A05DRAFT_43001</name>
</gene>
<dbReference type="AlphaFoldDB" id="A0AAN6MPY0"/>
<keyword evidence="12" id="KW-0061">Asparagine biosynthesis</keyword>
<feature type="domain" description="Glutamine amidotransferase type-2" evidence="22">
    <location>
        <begin position="2"/>
        <end position="178"/>
    </location>
</feature>
<comment type="subcellular location">
    <subcellularLocation>
        <location evidence="1">Mitochondrion outer membrane</location>
    </subcellularLocation>
</comment>
<dbReference type="PANTHER" id="PTHR11772">
    <property type="entry name" value="ASPARAGINE SYNTHETASE"/>
    <property type="match status" value="1"/>
</dbReference>
<dbReference type="InterPro" id="IPR014729">
    <property type="entry name" value="Rossmann-like_a/b/a_fold"/>
</dbReference>
<keyword evidence="16" id="KW-0496">Mitochondrion</keyword>
<evidence type="ECO:0000256" key="17">
    <source>
        <dbReference type="ARBA" id="ARBA00023136"/>
    </source>
</evidence>
<evidence type="ECO:0000256" key="4">
    <source>
        <dbReference type="ARBA" id="ARBA00022448"/>
    </source>
</evidence>
<dbReference type="InterPro" id="IPR029055">
    <property type="entry name" value="Ntn_hydrolases_N"/>
</dbReference>
<comment type="catalytic activity">
    <reaction evidence="19">
        <text>L-aspartate + L-glutamine + ATP + H2O = L-asparagine + L-glutamate + AMP + diphosphate + H(+)</text>
        <dbReference type="Rhea" id="RHEA:12228"/>
        <dbReference type="ChEBI" id="CHEBI:15377"/>
        <dbReference type="ChEBI" id="CHEBI:15378"/>
        <dbReference type="ChEBI" id="CHEBI:29985"/>
        <dbReference type="ChEBI" id="CHEBI:29991"/>
        <dbReference type="ChEBI" id="CHEBI:30616"/>
        <dbReference type="ChEBI" id="CHEBI:33019"/>
        <dbReference type="ChEBI" id="CHEBI:58048"/>
        <dbReference type="ChEBI" id="CHEBI:58359"/>
        <dbReference type="ChEBI" id="CHEBI:456215"/>
        <dbReference type="EC" id="6.3.5.4"/>
    </reaction>
</comment>
<evidence type="ECO:0000256" key="15">
    <source>
        <dbReference type="ARBA" id="ARBA00023114"/>
    </source>
</evidence>
<keyword evidence="17" id="KW-0472">Membrane</keyword>
<dbReference type="CDD" id="cd07306">
    <property type="entry name" value="Porin3_VDAC"/>
    <property type="match status" value="1"/>
</dbReference>
<evidence type="ECO:0000259" key="22">
    <source>
        <dbReference type="PROSITE" id="PS51278"/>
    </source>
</evidence>
<evidence type="ECO:0000256" key="5">
    <source>
        <dbReference type="ARBA" id="ARBA00022452"/>
    </source>
</evidence>
<dbReference type="GO" id="GO:0005829">
    <property type="term" value="C:cytosol"/>
    <property type="evidence" value="ECO:0007669"/>
    <property type="project" value="TreeGrafter"/>
</dbReference>
<evidence type="ECO:0000256" key="16">
    <source>
        <dbReference type="ARBA" id="ARBA00023128"/>
    </source>
</evidence>
<keyword evidence="5" id="KW-1134">Transmembrane beta strand</keyword>
<dbReference type="PROSITE" id="PS00558">
    <property type="entry name" value="EUKARYOTIC_PORIN"/>
    <property type="match status" value="1"/>
</dbReference>
<dbReference type="GO" id="GO:0005524">
    <property type="term" value="F:ATP binding"/>
    <property type="evidence" value="ECO:0007669"/>
    <property type="project" value="UniProtKB-KW"/>
</dbReference>
<comment type="function">
    <text evidence="20">Forms a channel through the cell membrane that allows diffusion of small hydrophilic molecules. The channel adopts an open conformation at low or zero membrane potential and a closed conformation at potentials above 30-40 mV. The open state has a weak anion selectivity whereas the closed state is cation-selective.</text>
</comment>
<dbReference type="InterPro" id="IPR027246">
    <property type="entry name" value="Porin_Euk/Tom40"/>
</dbReference>
<dbReference type="FunFam" id="3.60.20.10:FF:000050">
    <property type="entry name" value="Asparagine synthetase 2"/>
    <property type="match status" value="1"/>
</dbReference>
<organism evidence="23 24">
    <name type="scientific">Staphylotrichum tortipilum</name>
    <dbReference type="NCBI Taxonomy" id="2831512"/>
    <lineage>
        <taxon>Eukaryota</taxon>
        <taxon>Fungi</taxon>
        <taxon>Dikarya</taxon>
        <taxon>Ascomycota</taxon>
        <taxon>Pezizomycotina</taxon>
        <taxon>Sordariomycetes</taxon>
        <taxon>Sordariomycetidae</taxon>
        <taxon>Sordariales</taxon>
        <taxon>Chaetomiaceae</taxon>
        <taxon>Staphylotrichum</taxon>
    </lineage>
</organism>
<dbReference type="GO" id="GO:0004066">
    <property type="term" value="F:asparagine synthase (glutamine-hydrolyzing) activity"/>
    <property type="evidence" value="ECO:0007669"/>
    <property type="project" value="UniProtKB-EC"/>
</dbReference>
<dbReference type="Pfam" id="PF01459">
    <property type="entry name" value="Porin_3"/>
    <property type="match status" value="1"/>
</dbReference>
<evidence type="ECO:0000256" key="14">
    <source>
        <dbReference type="ARBA" id="ARBA00023065"/>
    </source>
</evidence>
<reference evidence="23" key="2">
    <citation type="submission" date="2023-05" db="EMBL/GenBank/DDBJ databases">
        <authorList>
            <consortium name="Lawrence Berkeley National Laboratory"/>
            <person name="Steindorff A."/>
            <person name="Hensen N."/>
            <person name="Bonometti L."/>
            <person name="Westerberg I."/>
            <person name="Brannstrom I.O."/>
            <person name="Guillou S."/>
            <person name="Cros-Aarteil S."/>
            <person name="Calhoun S."/>
            <person name="Haridas S."/>
            <person name="Kuo A."/>
            <person name="Mondo S."/>
            <person name="Pangilinan J."/>
            <person name="Riley R."/>
            <person name="Labutti K."/>
            <person name="Andreopoulos B."/>
            <person name="Lipzen A."/>
            <person name="Chen C."/>
            <person name="Yanf M."/>
            <person name="Daum C."/>
            <person name="Ng V."/>
            <person name="Clum A."/>
            <person name="Ohm R."/>
            <person name="Martin F."/>
            <person name="Silar P."/>
            <person name="Natvig D."/>
            <person name="Lalanne C."/>
            <person name="Gautier V."/>
            <person name="Ament-Velasquez S.L."/>
            <person name="Kruys A."/>
            <person name="Hutchinson M.I."/>
            <person name="Powell A.J."/>
            <person name="Barry K."/>
            <person name="Miller A.N."/>
            <person name="Grigoriev I.V."/>
            <person name="Debuchy R."/>
            <person name="Gladieux P."/>
            <person name="Thoren M.H."/>
            <person name="Johannesson H."/>
        </authorList>
    </citation>
    <scope>NUCLEOTIDE SEQUENCE</scope>
    <source>
        <strain evidence="23">CBS 103.79</strain>
    </source>
</reference>
<dbReference type="GO" id="GO:0046930">
    <property type="term" value="C:pore complex"/>
    <property type="evidence" value="ECO:0007669"/>
    <property type="project" value="UniProtKB-KW"/>
</dbReference>
<dbReference type="Pfam" id="PF13537">
    <property type="entry name" value="GATase_7"/>
    <property type="match status" value="1"/>
</dbReference>
<dbReference type="EC" id="6.3.5.4" evidence="3"/>
<dbReference type="PRINTS" id="PR00185">
    <property type="entry name" value="EUKARYTPORIN"/>
</dbReference>
<dbReference type="SUPFAM" id="SSF56235">
    <property type="entry name" value="N-terminal nucleophile aminohydrolases (Ntn hydrolases)"/>
    <property type="match status" value="1"/>
</dbReference>
<dbReference type="FunFam" id="2.40.160.10:FF:000004">
    <property type="entry name" value="Por1 mitochondrial outer membrane porin"/>
    <property type="match status" value="1"/>
</dbReference>
<keyword evidence="7" id="KW-0028">Amino-acid biosynthesis</keyword>
<reference evidence="23" key="1">
    <citation type="journal article" date="2023" name="Mol. Phylogenet. Evol.">
        <title>Genome-scale phylogeny and comparative genomics of the fungal order Sordariales.</title>
        <authorList>
            <person name="Hensen N."/>
            <person name="Bonometti L."/>
            <person name="Westerberg I."/>
            <person name="Brannstrom I.O."/>
            <person name="Guillou S."/>
            <person name="Cros-Aarteil S."/>
            <person name="Calhoun S."/>
            <person name="Haridas S."/>
            <person name="Kuo A."/>
            <person name="Mondo S."/>
            <person name="Pangilinan J."/>
            <person name="Riley R."/>
            <person name="LaButti K."/>
            <person name="Andreopoulos B."/>
            <person name="Lipzen A."/>
            <person name="Chen C."/>
            <person name="Yan M."/>
            <person name="Daum C."/>
            <person name="Ng V."/>
            <person name="Clum A."/>
            <person name="Steindorff A."/>
            <person name="Ohm R.A."/>
            <person name="Martin F."/>
            <person name="Silar P."/>
            <person name="Natvig D.O."/>
            <person name="Lalanne C."/>
            <person name="Gautier V."/>
            <person name="Ament-Velasquez S.L."/>
            <person name="Kruys A."/>
            <person name="Hutchinson M.I."/>
            <person name="Powell A.J."/>
            <person name="Barry K."/>
            <person name="Miller A.N."/>
            <person name="Grigoriev I.V."/>
            <person name="Debuchy R."/>
            <person name="Gladieux P."/>
            <person name="Hiltunen Thoren M."/>
            <person name="Johannesson H."/>
        </authorList>
    </citation>
    <scope>NUCLEOTIDE SEQUENCE</scope>
    <source>
        <strain evidence="23">CBS 103.79</strain>
    </source>
</reference>
<evidence type="ECO:0000256" key="3">
    <source>
        <dbReference type="ARBA" id="ARBA00012737"/>
    </source>
</evidence>
<dbReference type="NCBIfam" id="TIGR01536">
    <property type="entry name" value="asn_synth_AEB"/>
    <property type="match status" value="1"/>
</dbReference>
<dbReference type="InterPro" id="IPR006426">
    <property type="entry name" value="Asn_synth_AEB"/>
</dbReference>
<comment type="pathway">
    <text evidence="18">Amino-acid biosynthesis.</text>
</comment>
<evidence type="ECO:0000256" key="1">
    <source>
        <dbReference type="ARBA" id="ARBA00004294"/>
    </source>
</evidence>
<dbReference type="GO" id="GO:0015288">
    <property type="term" value="F:porin activity"/>
    <property type="evidence" value="ECO:0007669"/>
    <property type="project" value="UniProtKB-KW"/>
</dbReference>
<evidence type="ECO:0000313" key="23">
    <source>
        <dbReference type="EMBL" id="KAK3903833.1"/>
    </source>
</evidence>
<dbReference type="GO" id="GO:0008308">
    <property type="term" value="F:voltage-gated monoatomic anion channel activity"/>
    <property type="evidence" value="ECO:0007669"/>
    <property type="project" value="InterPro"/>
</dbReference>
<dbReference type="GO" id="GO:0005741">
    <property type="term" value="C:mitochondrial outer membrane"/>
    <property type="evidence" value="ECO:0007669"/>
    <property type="project" value="UniProtKB-SubCell"/>
</dbReference>
<evidence type="ECO:0000256" key="7">
    <source>
        <dbReference type="ARBA" id="ARBA00022605"/>
    </source>
</evidence>
<keyword evidence="11" id="KW-0067">ATP-binding</keyword>
<keyword evidence="10" id="KW-1000">Mitochondrion outer membrane</keyword>
<comment type="caution">
    <text evidence="23">The sequence shown here is derived from an EMBL/GenBank/DDBJ whole genome shotgun (WGS) entry which is preliminary data.</text>
</comment>
<dbReference type="SUPFAM" id="SSF52402">
    <property type="entry name" value="Adenine nucleotide alpha hydrolases-like"/>
    <property type="match status" value="1"/>
</dbReference>
<keyword evidence="4" id="KW-0813">Transport</keyword>
<keyword evidence="24" id="KW-1185">Reference proteome</keyword>
<evidence type="ECO:0000256" key="11">
    <source>
        <dbReference type="ARBA" id="ARBA00022840"/>
    </source>
</evidence>
<keyword evidence="6" id="KW-0436">Ligase</keyword>
<dbReference type="PANTHER" id="PTHR11772:SF2">
    <property type="entry name" value="ASPARAGINE SYNTHETASE [GLUTAMINE-HYDROLYZING]"/>
    <property type="match status" value="1"/>
</dbReference>
<dbReference type="CDD" id="cd01991">
    <property type="entry name" value="Asn_synthase_B_C"/>
    <property type="match status" value="1"/>
</dbReference>
<dbReference type="InterPro" id="IPR001925">
    <property type="entry name" value="Porin_Euk"/>
</dbReference>
<evidence type="ECO:0000256" key="19">
    <source>
        <dbReference type="ARBA" id="ARBA00048741"/>
    </source>
</evidence>
<dbReference type="GO" id="GO:0006529">
    <property type="term" value="P:asparagine biosynthetic process"/>
    <property type="evidence" value="ECO:0007669"/>
    <property type="project" value="UniProtKB-KW"/>
</dbReference>
<dbReference type="InterPro" id="IPR023614">
    <property type="entry name" value="Porin_dom_sf"/>
</dbReference>
<comment type="similarity">
    <text evidence="2">Belongs to the eukaryotic mitochondrial porin family.</text>
</comment>
<dbReference type="PROSITE" id="PS51278">
    <property type="entry name" value="GATASE_TYPE_2"/>
    <property type="match status" value="1"/>
</dbReference>
<dbReference type="CDD" id="cd00712">
    <property type="entry name" value="AsnB"/>
    <property type="match status" value="1"/>
</dbReference>
<sequence length="846" mass="93284">MCGIFACHNHPDVLKFKPTALKLSKAIRHRGPDWILCHERLSIVGVESGAQPLTNADASIVLAVNGEIYNHRLIRKSLKEPYHFKTTSDCEVVIPLYMQYGLDAPKHLDGMFSFVLYDKKLDRTIAARDPIGITTLYQGWSSEQPGTVYFASELKSLYPVCDKIESFPPGHIYDSATGERTRYFEPSWWDGEKIPQTPADLKVLRETLEKSVRKRLMAEVPYGVLLSGGLDSSLVASIAQRETLRLKKLAEEAEAANGAAETEGDRDKGEGLVGIDDDNKLSTMTFLPQLNSFSIGLPGSPDNKAALEVAKFLGTKHHVMTFTVEDGLNALSDVIYHLETYDVTTIRASTPMYLLSRKIKAMGIKMVLSGEGSDEIFGGYLYFHNAPNKEAFHEECVRRVKNLHLADCLRANKSTSAWGLEARVPFLDKEFLEVSMNIDPADKMITKEKIEKYVLRKAFDTADEPGTEAYLPDNILWRQKEQFSDGVGYGWIDALKDTAELQVTDEMMKNPRPEWGSDIPDTKEAYWYRTMFDEHFPPSCASTVMRWTPTWSNQTDPSGRPTNMSVPAFADIAKAANDLLNKDFYHLSAGTIEVKSKTPNNVDFKVTGKSSHDKITSGTLEGKYSDKPNGLTLTQTWNTANTLETKIEMADNLAKGLKAEGVFSFLPATQARGAKFNLTFKQSNFNGRAVFDLLKGPTANIDAVVGHEGFLAGASAGYDVQKAKVTGYSAAVGYSAATYTAAVTATDNLSVFAASYYHRVNDNVEAGSKATWNSKSGNAVGLEVATKYRLDPVSFVKAKINDRGVAAVAYNVLLRKGVTLGVGASFDTQKLDQATHKVGTSFTFES</sequence>
<dbReference type="Gene3D" id="3.60.20.10">
    <property type="entry name" value="Glutamine Phosphoribosylpyrophosphate, subunit 1, domain 1"/>
    <property type="match status" value="1"/>
</dbReference>
<evidence type="ECO:0000256" key="10">
    <source>
        <dbReference type="ARBA" id="ARBA00022787"/>
    </source>
</evidence>
<name>A0AAN6MPY0_9PEZI</name>
<keyword evidence="9" id="KW-0547">Nucleotide-binding</keyword>
<dbReference type="Gene3D" id="2.40.160.10">
    <property type="entry name" value="Porin"/>
    <property type="match status" value="1"/>
</dbReference>
<evidence type="ECO:0000256" key="21">
    <source>
        <dbReference type="ARBA" id="ARBA00073272"/>
    </source>
</evidence>
<dbReference type="InterPro" id="IPR033738">
    <property type="entry name" value="AsnB_N"/>
</dbReference>
<keyword evidence="14" id="KW-0406">Ion transport</keyword>
<keyword evidence="8" id="KW-0812">Transmembrane</keyword>
<evidence type="ECO:0000256" key="13">
    <source>
        <dbReference type="ARBA" id="ARBA00022962"/>
    </source>
</evidence>
<dbReference type="Pfam" id="PF00733">
    <property type="entry name" value="Asn_synthase"/>
    <property type="match status" value="1"/>
</dbReference>
<evidence type="ECO:0000256" key="18">
    <source>
        <dbReference type="ARBA" id="ARBA00029440"/>
    </source>
</evidence>
<accession>A0AAN6MPY0</accession>
<evidence type="ECO:0000256" key="12">
    <source>
        <dbReference type="ARBA" id="ARBA00022888"/>
    </source>
</evidence>
<dbReference type="InterPro" id="IPR001962">
    <property type="entry name" value="Asn_synthase"/>
</dbReference>
<evidence type="ECO:0000256" key="8">
    <source>
        <dbReference type="ARBA" id="ARBA00022692"/>
    </source>
</evidence>
<keyword evidence="13" id="KW-0315">Glutamine amidotransferase</keyword>